<reference evidence="3 4" key="1">
    <citation type="submission" date="2020-12" db="EMBL/GenBank/DDBJ databases">
        <authorList>
            <person name="Kusuma A.B."/>
            <person name="Nouioui I."/>
            <person name="Goodfellow M."/>
        </authorList>
    </citation>
    <scope>NUCLEOTIDE SEQUENCE [LARGE SCALE GENOMIC DNA]</scope>
    <source>
        <strain evidence="3 4">DSM 41764</strain>
    </source>
</reference>
<dbReference type="Proteomes" id="UP000638849">
    <property type="component" value="Unassembled WGS sequence"/>
</dbReference>
<dbReference type="Gene3D" id="3.10.129.10">
    <property type="entry name" value="Hotdog Thioesterase"/>
    <property type="match status" value="1"/>
</dbReference>
<gene>
    <name evidence="3" type="ORF">JBF12_23180</name>
</gene>
<evidence type="ECO:0000313" key="4">
    <source>
        <dbReference type="Proteomes" id="UP000638849"/>
    </source>
</evidence>
<dbReference type="PANTHER" id="PTHR30272">
    <property type="entry name" value="3-HYDROXYACYL-[ACYL-CARRIER-PROTEIN] DEHYDRATASE"/>
    <property type="match status" value="1"/>
</dbReference>
<keyword evidence="2" id="KW-0456">Lyase</keyword>
<comment type="caution">
    <text evidence="3">The sequence shown here is derived from an EMBL/GenBank/DDBJ whole genome shotgun (WGS) entry which is preliminary data.</text>
</comment>
<proteinExistence type="inferred from homology"/>
<sequence>MDRAGHREHRARYGGLRPAALRRGGGPVIELDEVRRLLPRRRPMLLVDRVLEVVPGERIVAAKAVTCNEPWYTRLPESTPAERLGYPSALVIESWGQAAGILSRLSGELPEGMMLLAGLSDVRVHRTVLPGVLLEHRARIVRSLGDHLIFEGESVVDGDTIVSIGQMVMAFRPASAVLPPGGDRR</sequence>
<evidence type="ECO:0000313" key="3">
    <source>
        <dbReference type="EMBL" id="MBI0315828.1"/>
    </source>
</evidence>
<evidence type="ECO:0000256" key="2">
    <source>
        <dbReference type="ARBA" id="ARBA00023239"/>
    </source>
</evidence>
<accession>A0ABS0REJ4</accession>
<dbReference type="EMBL" id="JAEEAQ010000230">
    <property type="protein sequence ID" value="MBI0315828.1"/>
    <property type="molecule type" value="Genomic_DNA"/>
</dbReference>
<protein>
    <submittedName>
        <fullName evidence="3">Beta-hydroxyacyl-ACP dehydratase</fullName>
    </submittedName>
</protein>
<dbReference type="PANTHER" id="PTHR30272:SF1">
    <property type="entry name" value="3-HYDROXYACYL-[ACYL-CARRIER-PROTEIN] DEHYDRATASE"/>
    <property type="match status" value="1"/>
</dbReference>
<comment type="similarity">
    <text evidence="1">Belongs to the thioester dehydratase family. FabZ subfamily.</text>
</comment>
<dbReference type="InterPro" id="IPR029069">
    <property type="entry name" value="HotDog_dom_sf"/>
</dbReference>
<evidence type="ECO:0000256" key="1">
    <source>
        <dbReference type="ARBA" id="ARBA00009174"/>
    </source>
</evidence>
<dbReference type="SUPFAM" id="SSF54637">
    <property type="entry name" value="Thioesterase/thiol ester dehydrase-isomerase"/>
    <property type="match status" value="1"/>
</dbReference>
<organism evidence="3 4">
    <name type="scientific">Streptomyces javensis</name>
    <dbReference type="NCBI Taxonomy" id="114698"/>
    <lineage>
        <taxon>Bacteria</taxon>
        <taxon>Bacillati</taxon>
        <taxon>Actinomycetota</taxon>
        <taxon>Actinomycetes</taxon>
        <taxon>Kitasatosporales</taxon>
        <taxon>Streptomycetaceae</taxon>
        <taxon>Streptomyces</taxon>
        <taxon>Streptomyces violaceusniger group</taxon>
    </lineage>
</organism>
<dbReference type="Pfam" id="PF07977">
    <property type="entry name" value="FabA"/>
    <property type="match status" value="1"/>
</dbReference>
<keyword evidence="4" id="KW-1185">Reference proteome</keyword>
<dbReference type="InterPro" id="IPR013114">
    <property type="entry name" value="FabA_FabZ"/>
</dbReference>
<name>A0ABS0REJ4_9ACTN</name>